<gene>
    <name evidence="2" type="ORF">NCTC11327_04211</name>
</gene>
<evidence type="ECO:0000256" key="1">
    <source>
        <dbReference type="SAM" id="MobiDB-lite"/>
    </source>
</evidence>
<dbReference type="RefSeq" id="WP_164076311.1">
    <property type="nucleotide sequence ID" value="NZ_AP028129.1"/>
</dbReference>
<accession>A0AAX2LYA8</accession>
<dbReference type="EMBL" id="UHIP01000002">
    <property type="protein sequence ID" value="SUQ27337.1"/>
    <property type="molecule type" value="Genomic_DNA"/>
</dbReference>
<dbReference type="Proteomes" id="UP000254626">
    <property type="component" value="Unassembled WGS sequence"/>
</dbReference>
<comment type="caution">
    <text evidence="2">The sequence shown here is derived from an EMBL/GenBank/DDBJ whole genome shotgun (WGS) entry which is preliminary data.</text>
</comment>
<feature type="compositionally biased region" description="Polar residues" evidence="1">
    <location>
        <begin position="34"/>
        <end position="54"/>
    </location>
</feature>
<proteinExistence type="predicted"/>
<evidence type="ECO:0000313" key="2">
    <source>
        <dbReference type="EMBL" id="SUQ27337.1"/>
    </source>
</evidence>
<name>A0AAX2LYA8_VIBFL</name>
<sequence>MKHFLPSSVMLIPFVVKPYPESDDEIRDNEQQHEQTAQLDLQNKRQSQAGSDQE</sequence>
<evidence type="ECO:0000313" key="3">
    <source>
        <dbReference type="Proteomes" id="UP000254626"/>
    </source>
</evidence>
<reference evidence="2 3" key="1">
    <citation type="submission" date="2018-06" db="EMBL/GenBank/DDBJ databases">
        <authorList>
            <consortium name="Pathogen Informatics"/>
            <person name="Doyle S."/>
        </authorList>
    </citation>
    <scope>NUCLEOTIDE SEQUENCE [LARGE SCALE GENOMIC DNA]</scope>
    <source>
        <strain evidence="2 3">NCTC11327</strain>
    </source>
</reference>
<feature type="region of interest" description="Disordered" evidence="1">
    <location>
        <begin position="20"/>
        <end position="54"/>
    </location>
</feature>
<protein>
    <submittedName>
        <fullName evidence="2">Uncharacterized protein</fullName>
    </submittedName>
</protein>
<dbReference type="GeneID" id="59227163"/>
<organism evidence="2 3">
    <name type="scientific">Vibrio fluvialis</name>
    <dbReference type="NCBI Taxonomy" id="676"/>
    <lineage>
        <taxon>Bacteria</taxon>
        <taxon>Pseudomonadati</taxon>
        <taxon>Pseudomonadota</taxon>
        <taxon>Gammaproteobacteria</taxon>
        <taxon>Vibrionales</taxon>
        <taxon>Vibrionaceae</taxon>
        <taxon>Vibrio</taxon>
    </lineage>
</organism>
<dbReference type="AlphaFoldDB" id="A0AAX2LYA8"/>